<dbReference type="PANTHER" id="PTHR33353">
    <property type="entry name" value="PUTATIVE (AFU_ORTHOLOGUE AFUA_1G12560)-RELATED"/>
    <property type="match status" value="1"/>
</dbReference>
<evidence type="ECO:0000256" key="5">
    <source>
        <dbReference type="ARBA" id="ARBA00022729"/>
    </source>
</evidence>
<evidence type="ECO:0000256" key="10">
    <source>
        <dbReference type="ARBA" id="ARBA00023157"/>
    </source>
</evidence>
<dbReference type="InterPro" id="IPR005103">
    <property type="entry name" value="AA9_LPMO"/>
</dbReference>
<dbReference type="GO" id="GO:0005576">
    <property type="term" value="C:extracellular region"/>
    <property type="evidence" value="ECO:0007669"/>
    <property type="project" value="UniProtKB-SubCell"/>
</dbReference>
<evidence type="ECO:0000256" key="17">
    <source>
        <dbReference type="SAM" id="SignalP"/>
    </source>
</evidence>
<feature type="compositionally biased region" description="Basic residues" evidence="16">
    <location>
        <begin position="320"/>
        <end position="336"/>
    </location>
</feature>
<sequence>MIALSLIALATALGSSLLPRVAAHGYVQDVTIGGKNYPAWDPNVDPYQDPLPQRVMRKVPDDGPVIDITSPDMACNQGGESGAALVADAAAGSQVTFQMVRWPSDHLGPVIHYMADCEGDCTTFDATKGKWFKIYEDGFDNGLWATTKLIANNLAVTVTIPAELKSGQYLLRHELIALHDITQPQYYPACAQINVTGGGNQEPDPASIVSIPGVYSGFKWPDIWSEDFNSFALPSPALAKFAASAASSPAPAPSSQAPAPSTSSSPAPAPSSQAPAPSTTAAPAPGTSSAPAAAPAASSTGKAKCKARTTKRSASEKAARRARRHAAGHAKRHHQH</sequence>
<dbReference type="PANTHER" id="PTHR33353:SF10">
    <property type="entry name" value="ENDO-BETA-1,4-GLUCANASE D"/>
    <property type="match status" value="1"/>
</dbReference>
<evidence type="ECO:0000256" key="16">
    <source>
        <dbReference type="SAM" id="MobiDB-lite"/>
    </source>
</evidence>
<evidence type="ECO:0000256" key="14">
    <source>
        <dbReference type="ARBA" id="ARBA00045077"/>
    </source>
</evidence>
<evidence type="ECO:0000256" key="13">
    <source>
        <dbReference type="ARBA" id="ARBA00044502"/>
    </source>
</evidence>
<feature type="chain" id="PRO_5040246181" description="lytic cellulose monooxygenase (C4-dehydrogenating)" evidence="17">
    <location>
        <begin position="24"/>
        <end position="336"/>
    </location>
</feature>
<evidence type="ECO:0000256" key="9">
    <source>
        <dbReference type="ARBA" id="ARBA00023033"/>
    </source>
</evidence>
<dbReference type="AlphaFoldDB" id="A0A9P3LFP6"/>
<gene>
    <name evidence="19" type="ORF">PsYK624_083850</name>
</gene>
<evidence type="ECO:0000313" key="19">
    <source>
        <dbReference type="EMBL" id="GJE92232.1"/>
    </source>
</evidence>
<evidence type="ECO:0000256" key="3">
    <source>
        <dbReference type="ARBA" id="ARBA00022525"/>
    </source>
</evidence>
<feature type="domain" description="Auxiliary Activity family 9 catalytic" evidence="18">
    <location>
        <begin position="24"/>
        <end position="217"/>
    </location>
</feature>
<dbReference type="GO" id="GO:0004497">
    <property type="term" value="F:monooxygenase activity"/>
    <property type="evidence" value="ECO:0007669"/>
    <property type="project" value="UniProtKB-KW"/>
</dbReference>
<evidence type="ECO:0000256" key="2">
    <source>
        <dbReference type="ARBA" id="ARBA00004613"/>
    </source>
</evidence>
<dbReference type="CDD" id="cd21175">
    <property type="entry name" value="LPMO_AA9"/>
    <property type="match status" value="1"/>
</dbReference>
<keyword evidence="11" id="KW-0119">Carbohydrate metabolism</keyword>
<evidence type="ECO:0000256" key="7">
    <source>
        <dbReference type="ARBA" id="ARBA00023002"/>
    </source>
</evidence>
<feature type="signal peptide" evidence="17">
    <location>
        <begin position="1"/>
        <end position="23"/>
    </location>
</feature>
<accession>A0A9P3LFP6</accession>
<dbReference type="EMBL" id="BPQB01000025">
    <property type="protein sequence ID" value="GJE92232.1"/>
    <property type="molecule type" value="Genomic_DNA"/>
</dbReference>
<comment type="catalytic activity">
    <reaction evidence="14">
        <text>[(1-&gt;4)-beta-D-glucosyl]n+m + reduced acceptor + O2 = 4-dehydro-beta-D-glucosyl-[(1-&gt;4)-beta-D-glucosyl]n-1 + [(1-&gt;4)-beta-D-glucosyl]m + acceptor + H2O.</text>
        <dbReference type="EC" id="1.14.99.56"/>
    </reaction>
</comment>
<keyword evidence="6" id="KW-0136">Cellulose degradation</keyword>
<keyword evidence="10" id="KW-1015">Disulfide bond</keyword>
<keyword evidence="9" id="KW-0503">Monooxygenase</keyword>
<evidence type="ECO:0000313" key="20">
    <source>
        <dbReference type="Proteomes" id="UP000703269"/>
    </source>
</evidence>
<dbReference type="InterPro" id="IPR049892">
    <property type="entry name" value="AA9"/>
</dbReference>
<evidence type="ECO:0000256" key="15">
    <source>
        <dbReference type="ARBA" id="ARBA00047174"/>
    </source>
</evidence>
<proteinExistence type="inferred from homology"/>
<keyword evidence="12" id="KW-0624">Polysaccharide degradation</keyword>
<reference evidence="19 20" key="1">
    <citation type="submission" date="2021-08" db="EMBL/GenBank/DDBJ databases">
        <title>Draft Genome Sequence of Phanerochaete sordida strain YK-624.</title>
        <authorList>
            <person name="Mori T."/>
            <person name="Dohra H."/>
            <person name="Suzuki T."/>
            <person name="Kawagishi H."/>
            <person name="Hirai H."/>
        </authorList>
    </citation>
    <scope>NUCLEOTIDE SEQUENCE [LARGE SCALE GENOMIC DNA]</scope>
    <source>
        <strain evidence="19 20">YK-624</strain>
    </source>
</reference>
<dbReference type="OrthoDB" id="4849160at2759"/>
<keyword evidence="19" id="KW-0378">Hydrolase</keyword>
<comment type="subcellular location">
    <subcellularLocation>
        <location evidence="2">Secreted</location>
    </subcellularLocation>
</comment>
<keyword evidence="5 17" id="KW-0732">Signal</keyword>
<feature type="region of interest" description="Disordered" evidence="16">
    <location>
        <begin position="247"/>
        <end position="336"/>
    </location>
</feature>
<evidence type="ECO:0000256" key="6">
    <source>
        <dbReference type="ARBA" id="ARBA00023001"/>
    </source>
</evidence>
<comment type="cofactor">
    <cofactor evidence="1">
        <name>Cu(2+)</name>
        <dbReference type="ChEBI" id="CHEBI:29036"/>
    </cofactor>
</comment>
<protein>
    <recommendedName>
        <fullName evidence="15">lytic cellulose monooxygenase (C4-dehydrogenating)</fullName>
        <ecNumber evidence="15">1.14.99.56</ecNumber>
    </recommendedName>
</protein>
<keyword evidence="20" id="KW-1185">Reference proteome</keyword>
<evidence type="ECO:0000256" key="4">
    <source>
        <dbReference type="ARBA" id="ARBA00022723"/>
    </source>
</evidence>
<name>A0A9P3LFP6_9APHY</name>
<evidence type="ECO:0000256" key="12">
    <source>
        <dbReference type="ARBA" id="ARBA00023326"/>
    </source>
</evidence>
<comment type="similarity">
    <text evidence="13">Belongs to the polysaccharide monooxygenase AA9 family.</text>
</comment>
<organism evidence="19 20">
    <name type="scientific">Phanerochaete sordida</name>
    <dbReference type="NCBI Taxonomy" id="48140"/>
    <lineage>
        <taxon>Eukaryota</taxon>
        <taxon>Fungi</taxon>
        <taxon>Dikarya</taxon>
        <taxon>Basidiomycota</taxon>
        <taxon>Agaricomycotina</taxon>
        <taxon>Agaricomycetes</taxon>
        <taxon>Polyporales</taxon>
        <taxon>Phanerochaetaceae</taxon>
        <taxon>Phanerochaete</taxon>
    </lineage>
</organism>
<dbReference type="GO" id="GO:0046872">
    <property type="term" value="F:metal ion binding"/>
    <property type="evidence" value="ECO:0007669"/>
    <property type="project" value="UniProtKB-KW"/>
</dbReference>
<feature type="compositionally biased region" description="Low complexity" evidence="16">
    <location>
        <begin position="247"/>
        <end position="302"/>
    </location>
</feature>
<comment type="caution">
    <text evidence="19">The sequence shown here is derived from an EMBL/GenBank/DDBJ whole genome shotgun (WGS) entry which is preliminary data.</text>
</comment>
<keyword evidence="4" id="KW-0479">Metal-binding</keyword>
<evidence type="ECO:0000256" key="8">
    <source>
        <dbReference type="ARBA" id="ARBA00023008"/>
    </source>
</evidence>
<dbReference type="Gene3D" id="2.70.50.70">
    <property type="match status" value="1"/>
</dbReference>
<dbReference type="EC" id="1.14.99.56" evidence="15"/>
<keyword evidence="3" id="KW-0964">Secreted</keyword>
<keyword evidence="7" id="KW-0560">Oxidoreductase</keyword>
<keyword evidence="8" id="KW-0186">Copper</keyword>
<evidence type="ECO:0000259" key="18">
    <source>
        <dbReference type="Pfam" id="PF03443"/>
    </source>
</evidence>
<dbReference type="GO" id="GO:0030245">
    <property type="term" value="P:cellulose catabolic process"/>
    <property type="evidence" value="ECO:0007669"/>
    <property type="project" value="UniProtKB-KW"/>
</dbReference>
<evidence type="ECO:0000256" key="1">
    <source>
        <dbReference type="ARBA" id="ARBA00001973"/>
    </source>
</evidence>
<dbReference type="Proteomes" id="UP000703269">
    <property type="component" value="Unassembled WGS sequence"/>
</dbReference>
<evidence type="ECO:0000256" key="11">
    <source>
        <dbReference type="ARBA" id="ARBA00023277"/>
    </source>
</evidence>
<dbReference type="GO" id="GO:0016787">
    <property type="term" value="F:hydrolase activity"/>
    <property type="evidence" value="ECO:0007669"/>
    <property type="project" value="UniProtKB-KW"/>
</dbReference>
<dbReference type="Pfam" id="PF03443">
    <property type="entry name" value="AA9"/>
    <property type="match status" value="1"/>
</dbReference>